<comment type="caution">
    <text evidence="3">The sequence shown here is derived from an EMBL/GenBank/DDBJ whole genome shotgun (WGS) entry which is preliminary data.</text>
</comment>
<dbReference type="Pfam" id="PF23354">
    <property type="entry name" value="TPR_NUP160_120_M"/>
    <property type="match status" value="1"/>
</dbReference>
<dbReference type="InterPro" id="IPR056535">
    <property type="entry name" value="TPR_NUP160_M"/>
</dbReference>
<keyword evidence="4" id="KW-1185">Reference proteome</keyword>
<dbReference type="PANTHER" id="PTHR21286:SF0">
    <property type="entry name" value="NUCLEAR PORE COMPLEX PROTEIN NUP160"/>
    <property type="match status" value="1"/>
</dbReference>
<dbReference type="InterPro" id="IPR056536">
    <property type="entry name" value="TPR_NUP160_C"/>
</dbReference>
<proteinExistence type="predicted"/>
<dbReference type="GO" id="GO:0017056">
    <property type="term" value="F:structural constituent of nuclear pore"/>
    <property type="evidence" value="ECO:0007669"/>
    <property type="project" value="TreeGrafter"/>
</dbReference>
<reference evidence="3" key="1">
    <citation type="journal article" date="2021" name="Cell">
        <title>Tracing the genetic footprints of vertebrate landing in non-teleost ray-finned fishes.</title>
        <authorList>
            <person name="Bi X."/>
            <person name="Wang K."/>
            <person name="Yang L."/>
            <person name="Pan H."/>
            <person name="Jiang H."/>
            <person name="Wei Q."/>
            <person name="Fang M."/>
            <person name="Yu H."/>
            <person name="Zhu C."/>
            <person name="Cai Y."/>
            <person name="He Y."/>
            <person name="Gan X."/>
            <person name="Zeng H."/>
            <person name="Yu D."/>
            <person name="Zhu Y."/>
            <person name="Jiang H."/>
            <person name="Qiu Q."/>
            <person name="Yang H."/>
            <person name="Zhang Y.E."/>
            <person name="Wang W."/>
            <person name="Zhu M."/>
            <person name="He S."/>
            <person name="Zhang G."/>
        </authorList>
    </citation>
    <scope>NUCLEOTIDE SEQUENCE</scope>
    <source>
        <strain evidence="3">Allg_001</strain>
    </source>
</reference>
<dbReference type="Proteomes" id="UP000736164">
    <property type="component" value="Unassembled WGS sequence"/>
</dbReference>
<evidence type="ECO:0000313" key="4">
    <source>
        <dbReference type="Proteomes" id="UP000736164"/>
    </source>
</evidence>
<evidence type="ECO:0000313" key="3">
    <source>
        <dbReference type="EMBL" id="MBN3325015.1"/>
    </source>
</evidence>
<gene>
    <name evidence="3" type="primary">Nup160_0</name>
    <name evidence="3" type="ORF">GTO95_0005832</name>
</gene>
<protein>
    <submittedName>
        <fullName evidence="3">NU160 protein</fullName>
    </submittedName>
</protein>
<feature type="non-terminal residue" evidence="3">
    <location>
        <position position="1"/>
    </location>
</feature>
<dbReference type="AlphaFoldDB" id="A0A8J7P6L7"/>
<dbReference type="GO" id="GO:0005643">
    <property type="term" value="C:nuclear pore"/>
    <property type="evidence" value="ECO:0007669"/>
    <property type="project" value="UniProtKB-ARBA"/>
</dbReference>
<name>A0A8J7P6L7_ATRSP</name>
<evidence type="ECO:0000259" key="1">
    <source>
        <dbReference type="Pfam" id="PF23347"/>
    </source>
</evidence>
<dbReference type="Pfam" id="PF23347">
    <property type="entry name" value="TPR_Nup160_C"/>
    <property type="match status" value="2"/>
</dbReference>
<dbReference type="InterPro" id="IPR021717">
    <property type="entry name" value="Nucleoporin_Nup160"/>
</dbReference>
<dbReference type="PANTHER" id="PTHR21286">
    <property type="entry name" value="NUCLEAR PORE COMPLEX PROTEIN NUP160"/>
    <property type="match status" value="1"/>
</dbReference>
<feature type="domain" description="NUP160 C-terminal TPR" evidence="1">
    <location>
        <begin position="226"/>
        <end position="322"/>
    </location>
</feature>
<sequence length="329" mass="36163">MFEYGMRLGREVRTRHGLQKQVNCYLAAMNCLRLIRPEYAWIVQPVSGGVYERPGASPKRSHDGECAAGPVSRHIDILELKDLQKEYILARNRLTLAQHDPSSAAIAGSASAVEMVTLLVQAGLFDAALSLCQTFQLPLTPVFEGLAFKCIKLQYGGEAHQNEAWNWLAANQLSSVITTKESRPGLPEDEAGPYVASYPSDGSVTYGGKCSVPAVALSAVFSLVQVVDAAGLLRLYLNYDLLEAAGELVLEYVDALLGKGHQYFGFEKPLSATGPLAWLPYLSIDQLLQTLSENQANAFNANLYQKLQEKLGHYHRLVEQATFQKTMKL</sequence>
<organism evidence="3 4">
    <name type="scientific">Atractosteus spatula</name>
    <name type="common">Alligator gar</name>
    <name type="synonym">Lepisosteus spatula</name>
    <dbReference type="NCBI Taxonomy" id="7917"/>
    <lineage>
        <taxon>Eukaryota</taxon>
        <taxon>Metazoa</taxon>
        <taxon>Chordata</taxon>
        <taxon>Craniata</taxon>
        <taxon>Vertebrata</taxon>
        <taxon>Euteleostomi</taxon>
        <taxon>Actinopterygii</taxon>
        <taxon>Neopterygii</taxon>
        <taxon>Holostei</taxon>
        <taxon>Semionotiformes</taxon>
        <taxon>Lepisosteidae</taxon>
        <taxon>Atractosteus</taxon>
    </lineage>
</organism>
<feature type="domain" description="NUP160 C-terminal TPR" evidence="1">
    <location>
        <begin position="79"/>
        <end position="183"/>
    </location>
</feature>
<evidence type="ECO:0000259" key="2">
    <source>
        <dbReference type="Pfam" id="PF23354"/>
    </source>
</evidence>
<feature type="non-terminal residue" evidence="3">
    <location>
        <position position="329"/>
    </location>
</feature>
<feature type="domain" description="NUP160 middle TPR" evidence="2">
    <location>
        <begin position="1"/>
        <end position="34"/>
    </location>
</feature>
<dbReference type="EMBL" id="JAAWVO010073700">
    <property type="protein sequence ID" value="MBN3325015.1"/>
    <property type="molecule type" value="Genomic_DNA"/>
</dbReference>
<accession>A0A8J7P6L7</accession>